<accession>A0A7K0GNQ5</accession>
<dbReference type="Proteomes" id="UP000463337">
    <property type="component" value="Unassembled WGS sequence"/>
</dbReference>
<evidence type="ECO:0000313" key="2">
    <source>
        <dbReference type="Proteomes" id="UP000463337"/>
    </source>
</evidence>
<dbReference type="RefSeq" id="WP_206671632.1">
    <property type="nucleotide sequence ID" value="NZ_WKLT01000135.1"/>
</dbReference>
<organism evidence="1 2">
    <name type="scientific">Parabacteroides distasonis</name>
    <dbReference type="NCBI Taxonomy" id="823"/>
    <lineage>
        <taxon>Bacteria</taxon>
        <taxon>Pseudomonadati</taxon>
        <taxon>Bacteroidota</taxon>
        <taxon>Bacteroidia</taxon>
        <taxon>Bacteroidales</taxon>
        <taxon>Tannerellaceae</taxon>
        <taxon>Parabacteroides</taxon>
    </lineage>
</organism>
<comment type="caution">
    <text evidence="1">The sequence shown here is derived from an EMBL/GenBank/DDBJ whole genome shotgun (WGS) entry which is preliminary data.</text>
</comment>
<sequence length="173" mass="20231">MDSIFKKNIITKQEESLKHDQTFIDYIKTLSKTKLNSKGEDWVKTKELSKRVGISYDMFRKVLNKSKPNQPRDFIIAICAALFLSEMETNKALFYYDDLPRLDDTVGCRDYYIIQTLEGNLGREHDKDFINKGVEEVNKTLVNYGFSPLRLRNKDKSKEQDIKPDNEPKARVI</sequence>
<dbReference type="AlphaFoldDB" id="A0A7K0GNQ5"/>
<feature type="non-terminal residue" evidence="1">
    <location>
        <position position="173"/>
    </location>
</feature>
<evidence type="ECO:0000313" key="1">
    <source>
        <dbReference type="EMBL" id="MRY60766.1"/>
    </source>
</evidence>
<gene>
    <name evidence="1" type="ORF">GKD59_23390</name>
</gene>
<dbReference type="EMBL" id="WKLT01000135">
    <property type="protein sequence ID" value="MRY60766.1"/>
    <property type="molecule type" value="Genomic_DNA"/>
</dbReference>
<name>A0A7K0GNQ5_PARDI</name>
<reference evidence="1 2" key="1">
    <citation type="journal article" date="2019" name="Nat. Med.">
        <title>A library of human gut bacterial isolates paired with longitudinal multiomics data enables mechanistic microbiome research.</title>
        <authorList>
            <person name="Poyet M."/>
            <person name="Groussin M."/>
            <person name="Gibbons S.M."/>
            <person name="Avila-Pacheco J."/>
            <person name="Jiang X."/>
            <person name="Kearney S.M."/>
            <person name="Perrotta A.R."/>
            <person name="Berdy B."/>
            <person name="Zhao S."/>
            <person name="Lieberman T.D."/>
            <person name="Swanson P.K."/>
            <person name="Smith M."/>
            <person name="Roesemann S."/>
            <person name="Alexander J.E."/>
            <person name="Rich S.A."/>
            <person name="Livny J."/>
            <person name="Vlamakis H."/>
            <person name="Clish C."/>
            <person name="Bullock K."/>
            <person name="Deik A."/>
            <person name="Scott J."/>
            <person name="Pierce K.A."/>
            <person name="Xavier R.J."/>
            <person name="Alm E.J."/>
        </authorList>
    </citation>
    <scope>NUCLEOTIDE SEQUENCE [LARGE SCALE GENOMIC DNA]</scope>
    <source>
        <strain evidence="1 2">BIOML-A41</strain>
    </source>
</reference>
<proteinExistence type="predicted"/>
<protein>
    <submittedName>
        <fullName evidence="1">Uncharacterized protein</fullName>
    </submittedName>
</protein>